<keyword evidence="2" id="KW-1185">Reference proteome</keyword>
<gene>
    <name evidence="1" type="ORF">Golob_014542</name>
</gene>
<organism evidence="1 2">
    <name type="scientific">Gossypium lobatum</name>
    <dbReference type="NCBI Taxonomy" id="34289"/>
    <lineage>
        <taxon>Eukaryota</taxon>
        <taxon>Viridiplantae</taxon>
        <taxon>Streptophyta</taxon>
        <taxon>Embryophyta</taxon>
        <taxon>Tracheophyta</taxon>
        <taxon>Spermatophyta</taxon>
        <taxon>Magnoliopsida</taxon>
        <taxon>eudicotyledons</taxon>
        <taxon>Gunneridae</taxon>
        <taxon>Pentapetalae</taxon>
        <taxon>rosids</taxon>
        <taxon>malvids</taxon>
        <taxon>Malvales</taxon>
        <taxon>Malvaceae</taxon>
        <taxon>Malvoideae</taxon>
        <taxon>Gossypium</taxon>
    </lineage>
</organism>
<reference evidence="1 2" key="1">
    <citation type="journal article" date="2019" name="Genome Biol. Evol.">
        <title>Insights into the evolution of the New World diploid cottons (Gossypium, subgenus Houzingenia) based on genome sequencing.</title>
        <authorList>
            <person name="Grover C.E."/>
            <person name="Arick M.A. 2nd"/>
            <person name="Thrash A."/>
            <person name="Conover J.L."/>
            <person name="Sanders W.S."/>
            <person name="Peterson D.G."/>
            <person name="Frelichowski J.E."/>
            <person name="Scheffler J.A."/>
            <person name="Scheffler B.E."/>
            <person name="Wendel J.F."/>
        </authorList>
    </citation>
    <scope>NUCLEOTIDE SEQUENCE [LARGE SCALE GENOMIC DNA]</scope>
    <source>
        <strain evidence="1">157</strain>
        <tissue evidence="1">Leaf</tissue>
    </source>
</reference>
<accession>A0A7J8LYJ7</accession>
<dbReference type="AlphaFoldDB" id="A0A7J8LYJ7"/>
<proteinExistence type="predicted"/>
<sequence length="34" mass="4218">MMKPLKLLYCLRQWKKLGSYLLHCWTFFDAKIQN</sequence>
<dbReference type="Proteomes" id="UP000593572">
    <property type="component" value="Unassembled WGS sequence"/>
</dbReference>
<comment type="caution">
    <text evidence="1">The sequence shown here is derived from an EMBL/GenBank/DDBJ whole genome shotgun (WGS) entry which is preliminary data.</text>
</comment>
<dbReference type="EMBL" id="JABEZX010000006">
    <property type="protein sequence ID" value="MBA0557473.1"/>
    <property type="molecule type" value="Genomic_DNA"/>
</dbReference>
<evidence type="ECO:0000313" key="2">
    <source>
        <dbReference type="Proteomes" id="UP000593572"/>
    </source>
</evidence>
<protein>
    <submittedName>
        <fullName evidence="1">Uncharacterized protein</fullName>
    </submittedName>
</protein>
<evidence type="ECO:0000313" key="1">
    <source>
        <dbReference type="EMBL" id="MBA0557473.1"/>
    </source>
</evidence>
<name>A0A7J8LYJ7_9ROSI</name>